<evidence type="ECO:0000256" key="1">
    <source>
        <dbReference type="SAM" id="MobiDB-lite"/>
    </source>
</evidence>
<evidence type="ECO:0000313" key="3">
    <source>
        <dbReference type="Proteomes" id="UP001215280"/>
    </source>
</evidence>
<sequence length="441" mass="48985">MDWIAGSHMQPSLHPALIARLVGAPFLPLVRRLLEEVLARLSAPSAPFIRNGERTRYAPVRAPRPLAHCPRASPEQRLDGPVLGTLFSSRFSKACWIERASTPRRSDNRRRKAETTCYRCETLTMIGSTRHEGDDGTYYAKMGGHESSRRANACGGHAFQKKTCKRIKPRRDPRAEDRPIPGHCGIHNVSKTAERSVRTQRSCGRKTVLHEPAPRDEPGAGDGCLWSCTVVGTASASGGWGLQEACGAEIWEANNKDTSQRIVAGRMFLGHARWLTRIKRVPAERRIEVRRVTGMPRVHPSSQAPRTRGSTSIPVRPNLKRRGYDDEGITRGAGSPRARERWVTKTTPGTDARVIASGVQAIGRPPDHSYGASRLDMLRVRMRRRPVRTLCGRRAGALHRWATRVCAMGHGDTKVASGGRRPPNEREQNKKEPCPEFSVSQ</sequence>
<feature type="region of interest" description="Disordered" evidence="1">
    <location>
        <begin position="411"/>
        <end position="441"/>
    </location>
</feature>
<keyword evidence="3" id="KW-1185">Reference proteome</keyword>
<proteinExistence type="predicted"/>
<reference evidence="2" key="1">
    <citation type="submission" date="2023-03" db="EMBL/GenBank/DDBJ databases">
        <title>Massive genome expansion in bonnet fungi (Mycena s.s.) driven by repeated elements and novel gene families across ecological guilds.</title>
        <authorList>
            <consortium name="Lawrence Berkeley National Laboratory"/>
            <person name="Harder C.B."/>
            <person name="Miyauchi S."/>
            <person name="Viragh M."/>
            <person name="Kuo A."/>
            <person name="Thoen E."/>
            <person name="Andreopoulos B."/>
            <person name="Lu D."/>
            <person name="Skrede I."/>
            <person name="Drula E."/>
            <person name="Henrissat B."/>
            <person name="Morin E."/>
            <person name="Kohler A."/>
            <person name="Barry K."/>
            <person name="LaButti K."/>
            <person name="Morin E."/>
            <person name="Salamov A."/>
            <person name="Lipzen A."/>
            <person name="Mereny Z."/>
            <person name="Hegedus B."/>
            <person name="Baldrian P."/>
            <person name="Stursova M."/>
            <person name="Weitz H."/>
            <person name="Taylor A."/>
            <person name="Grigoriev I.V."/>
            <person name="Nagy L.G."/>
            <person name="Martin F."/>
            <person name="Kauserud H."/>
        </authorList>
    </citation>
    <scope>NUCLEOTIDE SEQUENCE</scope>
    <source>
        <strain evidence="2">CBHHK188m</strain>
    </source>
</reference>
<evidence type="ECO:0000313" key="2">
    <source>
        <dbReference type="EMBL" id="KAJ7768107.1"/>
    </source>
</evidence>
<dbReference type="AlphaFoldDB" id="A0AAD7JMJ3"/>
<accession>A0AAD7JMJ3</accession>
<dbReference type="EMBL" id="JARJLG010000028">
    <property type="protein sequence ID" value="KAJ7768107.1"/>
    <property type="molecule type" value="Genomic_DNA"/>
</dbReference>
<feature type="compositionally biased region" description="Basic and acidic residues" evidence="1">
    <location>
        <begin position="422"/>
        <end position="434"/>
    </location>
</feature>
<protein>
    <submittedName>
        <fullName evidence="2">Uncharacterized protein</fullName>
    </submittedName>
</protein>
<comment type="caution">
    <text evidence="2">The sequence shown here is derived from an EMBL/GenBank/DDBJ whole genome shotgun (WGS) entry which is preliminary data.</text>
</comment>
<feature type="compositionally biased region" description="Basic and acidic residues" evidence="1">
    <location>
        <begin position="170"/>
        <end position="180"/>
    </location>
</feature>
<organism evidence="2 3">
    <name type="scientific">Mycena maculata</name>
    <dbReference type="NCBI Taxonomy" id="230809"/>
    <lineage>
        <taxon>Eukaryota</taxon>
        <taxon>Fungi</taxon>
        <taxon>Dikarya</taxon>
        <taxon>Basidiomycota</taxon>
        <taxon>Agaricomycotina</taxon>
        <taxon>Agaricomycetes</taxon>
        <taxon>Agaricomycetidae</taxon>
        <taxon>Agaricales</taxon>
        <taxon>Marasmiineae</taxon>
        <taxon>Mycenaceae</taxon>
        <taxon>Mycena</taxon>
    </lineage>
</organism>
<dbReference type="Proteomes" id="UP001215280">
    <property type="component" value="Unassembled WGS sequence"/>
</dbReference>
<feature type="region of interest" description="Disordered" evidence="1">
    <location>
        <begin position="168"/>
        <end position="187"/>
    </location>
</feature>
<gene>
    <name evidence="2" type="ORF">DFH07DRAFT_954679</name>
</gene>
<feature type="region of interest" description="Disordered" evidence="1">
    <location>
        <begin position="297"/>
        <end position="341"/>
    </location>
</feature>
<feature type="compositionally biased region" description="Polar residues" evidence="1">
    <location>
        <begin position="300"/>
        <end position="313"/>
    </location>
</feature>
<name>A0AAD7JMJ3_9AGAR</name>